<reference evidence="4 5" key="1">
    <citation type="submission" date="2018-05" db="EMBL/GenBank/DDBJ databases">
        <title>Complete genome sequencing of three human clinical isolates of Staphylococcus caprae reveals virulence factors similar to those of S. epidermidis and S. capitis.</title>
        <authorList>
            <person name="Watanabe S."/>
            <person name="Cui L."/>
        </authorList>
    </citation>
    <scope>NUCLEOTIDE SEQUENCE [LARGE SCALE GENOMIC DNA]</scope>
    <source>
        <strain evidence="4 5">JMUB590</strain>
    </source>
</reference>
<dbReference type="Proteomes" id="UP000274772">
    <property type="component" value="Chromosome"/>
</dbReference>
<sequence length="500" mass="59444">MLYTVTTTLPMSHGGRTQSLLRRIKLIDEEFGLPTKILTTNYYGNYPSVYKHFLKENKITKNIEFENMYEWLSNFELFKVPKTLITKNPKYNKTKRKIKGLKHEFGKNQSYVHYYNDNTYVQFRKYYGQSDVLQYEDFISPLTGLKYERHEYNLFGQLHRKIFYYSDSSLRHSDELIDSKGFMYCKRYFHNNEKNKINGIELYKGKKIYKTFKNDKALAQYYFEARFKDNDIVFNDARFLDAPLIKQTHQTKNILVFHSSHLSGDKTKKSYKYALEHSAHIDKYIVLTHQQMHDIQEVYPIEDEQFELIPHFIELNQSNVETNMNKEDRFIYIGRFVKEKQLDHLIKAYRKFLESGHQTKLYLFGKDEDHQLAMMKDLISEYQLEDMVKISNYTKKPLVEFGKSKASLLTSKYEGFGLTIMESIEVGCPVLSYDVRYGPNEIINHGKNGYLIERNNIDSLAQHMVDIIENPMQHVKNQDKLKYSAAVKNYQHLLQTFNLL</sequence>
<dbReference type="InterPro" id="IPR001296">
    <property type="entry name" value="Glyco_trans_1"/>
</dbReference>
<dbReference type="GO" id="GO:0016740">
    <property type="term" value="F:transferase activity"/>
    <property type="evidence" value="ECO:0007669"/>
    <property type="project" value="UniProtKB-KW"/>
</dbReference>
<keyword evidence="5" id="KW-1185">Reference proteome</keyword>
<evidence type="ECO:0000313" key="5">
    <source>
        <dbReference type="Proteomes" id="UP000274772"/>
    </source>
</evidence>
<accession>A0ABN5W610</accession>
<dbReference type="RefSeq" id="WP_044466962.1">
    <property type="nucleotide sequence ID" value="NZ_AP018585.1"/>
</dbReference>
<dbReference type="EMBL" id="AP018586">
    <property type="protein sequence ID" value="BBD93486.1"/>
    <property type="molecule type" value="Genomic_DNA"/>
</dbReference>
<gene>
    <name evidence="4" type="ORF">JMUB590_2449</name>
</gene>
<organism evidence="4 5">
    <name type="scientific">Staphylococcus caprae</name>
    <dbReference type="NCBI Taxonomy" id="29380"/>
    <lineage>
        <taxon>Bacteria</taxon>
        <taxon>Bacillati</taxon>
        <taxon>Bacillota</taxon>
        <taxon>Bacilli</taxon>
        <taxon>Bacillales</taxon>
        <taxon>Staphylococcaceae</taxon>
        <taxon>Staphylococcus</taxon>
    </lineage>
</organism>
<dbReference type="Pfam" id="PF00534">
    <property type="entry name" value="Glycos_transf_1"/>
    <property type="match status" value="1"/>
</dbReference>
<evidence type="ECO:0000256" key="2">
    <source>
        <dbReference type="ARBA" id="ARBA00022679"/>
    </source>
</evidence>
<dbReference type="PANTHER" id="PTHR12526:SF629">
    <property type="entry name" value="TEICHURONIC ACID BIOSYNTHESIS GLYCOSYLTRANSFERASE TUAH-RELATED"/>
    <property type="match status" value="1"/>
</dbReference>
<dbReference type="SUPFAM" id="SSF53756">
    <property type="entry name" value="UDP-Glycosyltransferase/glycogen phosphorylase"/>
    <property type="match status" value="1"/>
</dbReference>
<evidence type="ECO:0000256" key="1">
    <source>
        <dbReference type="ARBA" id="ARBA00022676"/>
    </source>
</evidence>
<evidence type="ECO:0000259" key="3">
    <source>
        <dbReference type="Pfam" id="PF00534"/>
    </source>
</evidence>
<protein>
    <submittedName>
        <fullName evidence="4">Poly (Glycerol-phosphate)alpha-glucosyl transferase</fullName>
    </submittedName>
</protein>
<proteinExistence type="predicted"/>
<feature type="domain" description="Glycosyl transferase family 1" evidence="3">
    <location>
        <begin position="322"/>
        <end position="483"/>
    </location>
</feature>
<name>A0ABN5W610_9STAP</name>
<dbReference type="GeneID" id="58052174"/>
<evidence type="ECO:0000313" key="4">
    <source>
        <dbReference type="EMBL" id="BBD93486.1"/>
    </source>
</evidence>
<keyword evidence="2 4" id="KW-0808">Transferase</keyword>
<keyword evidence="1" id="KW-0328">Glycosyltransferase</keyword>
<dbReference type="Gene3D" id="3.40.50.2000">
    <property type="entry name" value="Glycogen Phosphorylase B"/>
    <property type="match status" value="3"/>
</dbReference>
<dbReference type="PANTHER" id="PTHR12526">
    <property type="entry name" value="GLYCOSYLTRANSFERASE"/>
    <property type="match status" value="1"/>
</dbReference>